<sequence>MHTLTILLLSSLALMAQASHQTVGVRGTFMCGDKPLVDAEVSLWDRDRWPDADDRLSTVHTDKNGHFEIFGTDDEWLSIEPVLKIYHRCNNKGWFNLPGVCKRKNSFEIPTSYINKGQQVGKWYEMGTMNMEAKHKDEDSKCT</sequence>
<dbReference type="Proteomes" id="UP000005239">
    <property type="component" value="Unassembled WGS sequence"/>
</dbReference>
<comment type="similarity">
    <text evidence="2">Belongs to the nematode transthyretin-like family.</text>
</comment>
<evidence type="ECO:0000256" key="2">
    <source>
        <dbReference type="ARBA" id="ARBA00010112"/>
    </source>
</evidence>
<dbReference type="OrthoDB" id="5916590at2759"/>
<evidence type="ECO:0000256" key="1">
    <source>
        <dbReference type="ARBA" id="ARBA00004613"/>
    </source>
</evidence>
<dbReference type="PANTHER" id="PTHR21700">
    <property type="entry name" value="TRANSTHYRETIN-LIKE FAMILY PROTEIN-RELATED"/>
    <property type="match status" value="1"/>
</dbReference>
<dbReference type="Pfam" id="PF01060">
    <property type="entry name" value="TTR-52"/>
    <property type="match status" value="1"/>
</dbReference>
<dbReference type="GO" id="GO:0005576">
    <property type="term" value="C:extracellular region"/>
    <property type="evidence" value="ECO:0007669"/>
    <property type="project" value="UniProtKB-SubCell"/>
</dbReference>
<evidence type="ECO:0000313" key="6">
    <source>
        <dbReference type="Proteomes" id="UP000005239"/>
    </source>
</evidence>
<keyword evidence="6" id="KW-1185">Reference proteome</keyword>
<dbReference type="Gene3D" id="2.60.40.3330">
    <property type="match status" value="1"/>
</dbReference>
<evidence type="ECO:0000256" key="3">
    <source>
        <dbReference type="ARBA" id="ARBA00022525"/>
    </source>
</evidence>
<dbReference type="InterPro" id="IPR038479">
    <property type="entry name" value="Transthyretin-like_sf"/>
</dbReference>
<evidence type="ECO:0000256" key="4">
    <source>
        <dbReference type="ARBA" id="ARBA00022729"/>
    </source>
</evidence>
<dbReference type="PANTHER" id="PTHR21700:SF3">
    <property type="entry name" value="TRANSTHYRETIN-LIKE PROTEIN 5"/>
    <property type="match status" value="1"/>
</dbReference>
<gene>
    <name evidence="5" type="primary">WBGene00111293</name>
</gene>
<keyword evidence="4" id="KW-0732">Signal</keyword>
<dbReference type="EnsemblMetazoa" id="PPA21739.1">
    <property type="protein sequence ID" value="PPA21739.1"/>
    <property type="gene ID" value="WBGene00111293"/>
</dbReference>
<dbReference type="AlphaFoldDB" id="A0A454XVZ0"/>
<reference evidence="5" key="2">
    <citation type="submission" date="2022-06" db="UniProtKB">
        <authorList>
            <consortium name="EnsemblMetazoa"/>
        </authorList>
    </citation>
    <scope>IDENTIFICATION</scope>
    <source>
        <strain evidence="5">PS312</strain>
    </source>
</reference>
<dbReference type="InterPro" id="IPR001534">
    <property type="entry name" value="Transthyretin-like"/>
</dbReference>
<dbReference type="GO" id="GO:0009986">
    <property type="term" value="C:cell surface"/>
    <property type="evidence" value="ECO:0007669"/>
    <property type="project" value="InterPro"/>
</dbReference>
<proteinExistence type="inferred from homology"/>
<dbReference type="OMA" id="DEDSKCT"/>
<name>A0A454XVZ0_PRIPA</name>
<keyword evidence="3" id="KW-0964">Secreted</keyword>
<evidence type="ECO:0000313" key="5">
    <source>
        <dbReference type="EnsemblMetazoa" id="PPA21739.1"/>
    </source>
</evidence>
<comment type="subcellular location">
    <subcellularLocation>
        <location evidence="1">Secreted</location>
    </subcellularLocation>
</comment>
<accession>A0A8R1UFB2</accession>
<protein>
    <submittedName>
        <fullName evidence="5">Uncharacterized protein</fullName>
    </submittedName>
</protein>
<accession>A0A454XVZ0</accession>
<organism evidence="5 6">
    <name type="scientific">Pristionchus pacificus</name>
    <name type="common">Parasitic nematode worm</name>
    <dbReference type="NCBI Taxonomy" id="54126"/>
    <lineage>
        <taxon>Eukaryota</taxon>
        <taxon>Metazoa</taxon>
        <taxon>Ecdysozoa</taxon>
        <taxon>Nematoda</taxon>
        <taxon>Chromadorea</taxon>
        <taxon>Rhabditida</taxon>
        <taxon>Rhabditina</taxon>
        <taxon>Diplogasteromorpha</taxon>
        <taxon>Diplogasteroidea</taxon>
        <taxon>Neodiplogasteridae</taxon>
        <taxon>Pristionchus</taxon>
    </lineage>
</organism>
<reference evidence="6" key="1">
    <citation type="journal article" date="2008" name="Nat. Genet.">
        <title>The Pristionchus pacificus genome provides a unique perspective on nematode lifestyle and parasitism.</title>
        <authorList>
            <person name="Dieterich C."/>
            <person name="Clifton S.W."/>
            <person name="Schuster L.N."/>
            <person name="Chinwalla A."/>
            <person name="Delehaunty K."/>
            <person name="Dinkelacker I."/>
            <person name="Fulton L."/>
            <person name="Fulton R."/>
            <person name="Godfrey J."/>
            <person name="Minx P."/>
            <person name="Mitreva M."/>
            <person name="Roeseler W."/>
            <person name="Tian H."/>
            <person name="Witte H."/>
            <person name="Yang S.P."/>
            <person name="Wilson R.K."/>
            <person name="Sommer R.J."/>
        </authorList>
    </citation>
    <scope>NUCLEOTIDE SEQUENCE [LARGE SCALE GENOMIC DNA]</scope>
    <source>
        <strain evidence="6">PS312</strain>
    </source>
</reference>